<dbReference type="GO" id="GO:0004563">
    <property type="term" value="F:beta-N-acetylhexosaminidase activity"/>
    <property type="evidence" value="ECO:0007669"/>
    <property type="project" value="UniProtKB-EC"/>
</dbReference>
<reference evidence="9 10" key="1">
    <citation type="submission" date="2018-11" db="EMBL/GenBank/DDBJ databases">
        <title>Cryobacterium sp. nov., isolated from rhizosphere soil of lettuce.</title>
        <authorList>
            <person name="Wang Y."/>
        </authorList>
    </citation>
    <scope>NUCLEOTIDE SEQUENCE [LARGE SCALE GENOMIC DNA]</scope>
    <source>
        <strain evidence="9 10">NEAU-85</strain>
    </source>
</reference>
<feature type="region of interest" description="Disordered" evidence="6">
    <location>
        <begin position="29"/>
        <end position="62"/>
    </location>
</feature>
<dbReference type="InterPro" id="IPR050226">
    <property type="entry name" value="NagZ_Beta-hexosaminidase"/>
</dbReference>
<feature type="signal peptide" evidence="7">
    <location>
        <begin position="1"/>
        <end position="19"/>
    </location>
</feature>
<dbReference type="OrthoDB" id="9805821at2"/>
<dbReference type="Proteomes" id="UP000279859">
    <property type="component" value="Unassembled WGS sequence"/>
</dbReference>
<evidence type="ECO:0000313" key="10">
    <source>
        <dbReference type="Proteomes" id="UP000279859"/>
    </source>
</evidence>
<dbReference type="SUPFAM" id="SSF51445">
    <property type="entry name" value="(Trans)glycosidases"/>
    <property type="match status" value="1"/>
</dbReference>
<dbReference type="InterPro" id="IPR036962">
    <property type="entry name" value="Glyco_hydro_3_N_sf"/>
</dbReference>
<dbReference type="GO" id="GO:0005975">
    <property type="term" value="P:carbohydrate metabolic process"/>
    <property type="evidence" value="ECO:0007669"/>
    <property type="project" value="InterPro"/>
</dbReference>
<keyword evidence="5" id="KW-0326">Glycosidase</keyword>
<dbReference type="PANTHER" id="PTHR30480">
    <property type="entry name" value="BETA-HEXOSAMINIDASE-RELATED"/>
    <property type="match status" value="1"/>
</dbReference>
<dbReference type="InterPro" id="IPR017853">
    <property type="entry name" value="GH"/>
</dbReference>
<dbReference type="Pfam" id="PF00933">
    <property type="entry name" value="Glyco_hydro_3"/>
    <property type="match status" value="1"/>
</dbReference>
<evidence type="ECO:0000259" key="8">
    <source>
        <dbReference type="Pfam" id="PF00933"/>
    </source>
</evidence>
<comment type="similarity">
    <text evidence="2">Belongs to the glycosyl hydrolase 3 family.</text>
</comment>
<evidence type="ECO:0000256" key="3">
    <source>
        <dbReference type="ARBA" id="ARBA00012663"/>
    </source>
</evidence>
<comment type="caution">
    <text evidence="9">The sequence shown here is derived from an EMBL/GenBank/DDBJ whole genome shotgun (WGS) entry which is preliminary data.</text>
</comment>
<evidence type="ECO:0000256" key="7">
    <source>
        <dbReference type="SAM" id="SignalP"/>
    </source>
</evidence>
<accession>A0A3M8KUQ7</accession>
<evidence type="ECO:0000256" key="4">
    <source>
        <dbReference type="ARBA" id="ARBA00022801"/>
    </source>
</evidence>
<sequence length="404" mass="41314">MRPRIFVAVACLAVATLCASCESNSGAGGAASSVGRSPSARATTPATPTPTSLPTVTPTPTPSLAEATLARMSDAERVGQLFMIGCPSTTATDACRRTIRAGHIGAVILTGNSTLSIAGEKNVTAALLAAAPAGVRLFIATDQEGGLVQRMQGSGFTDISSAVDQGQWATADLQRAATTWGRELWAAGINVDLAPVLDTVPPGVDNAPIGELDRGYGHTPEVVSRQGNAVAQGLAAAGLIAAAKHFPGLGRVTENTDTSAHVVDDTTTADDPALLPFVTAIRSGVAFVMMSTAVYTRIDDSTPAAFSRPIVTGLLRHDLGFGGVVISDDLGAAEQVAGYAVAERALKFIAAGGDLVLTVDASQAEEMTSAVLNRMRSDTAFREQVDAAALRVLAAKQAHSLLSP</sequence>
<evidence type="ECO:0000256" key="1">
    <source>
        <dbReference type="ARBA" id="ARBA00001231"/>
    </source>
</evidence>
<dbReference type="RefSeq" id="WP_123046641.1">
    <property type="nucleotide sequence ID" value="NZ_RDSR01000025.1"/>
</dbReference>
<evidence type="ECO:0000256" key="6">
    <source>
        <dbReference type="SAM" id="MobiDB-lite"/>
    </source>
</evidence>
<gene>
    <name evidence="9" type="ORF">EEJ31_12590</name>
</gene>
<protein>
    <recommendedName>
        <fullName evidence="3">beta-N-acetylhexosaminidase</fullName>
        <ecNumber evidence="3">3.2.1.52</ecNumber>
    </recommendedName>
</protein>
<dbReference type="AlphaFoldDB" id="A0A3M8KUQ7"/>
<dbReference type="InterPro" id="IPR001764">
    <property type="entry name" value="Glyco_hydro_3_N"/>
</dbReference>
<dbReference type="PANTHER" id="PTHR30480:SF13">
    <property type="entry name" value="BETA-HEXOSAMINIDASE"/>
    <property type="match status" value="1"/>
</dbReference>
<dbReference type="InterPro" id="IPR019800">
    <property type="entry name" value="Glyco_hydro_3_AS"/>
</dbReference>
<evidence type="ECO:0000313" key="9">
    <source>
        <dbReference type="EMBL" id="RNE56993.1"/>
    </source>
</evidence>
<keyword evidence="4 9" id="KW-0378">Hydrolase</keyword>
<dbReference type="EC" id="3.2.1.52" evidence="3"/>
<proteinExistence type="inferred from homology"/>
<dbReference type="PROSITE" id="PS00775">
    <property type="entry name" value="GLYCOSYL_HYDROL_F3"/>
    <property type="match status" value="1"/>
</dbReference>
<comment type="catalytic activity">
    <reaction evidence="1">
        <text>Hydrolysis of terminal non-reducing N-acetyl-D-hexosamine residues in N-acetyl-beta-D-hexosaminides.</text>
        <dbReference type="EC" id="3.2.1.52"/>
    </reaction>
</comment>
<evidence type="ECO:0000256" key="5">
    <source>
        <dbReference type="ARBA" id="ARBA00023295"/>
    </source>
</evidence>
<evidence type="ECO:0000256" key="2">
    <source>
        <dbReference type="ARBA" id="ARBA00005336"/>
    </source>
</evidence>
<name>A0A3M8KUQ7_9MICO</name>
<dbReference type="GO" id="GO:0009254">
    <property type="term" value="P:peptidoglycan turnover"/>
    <property type="evidence" value="ECO:0007669"/>
    <property type="project" value="TreeGrafter"/>
</dbReference>
<keyword evidence="10" id="KW-1185">Reference proteome</keyword>
<keyword evidence="7" id="KW-0732">Signal</keyword>
<dbReference type="Gene3D" id="3.20.20.300">
    <property type="entry name" value="Glycoside hydrolase, family 3, N-terminal domain"/>
    <property type="match status" value="1"/>
</dbReference>
<feature type="chain" id="PRO_5039713924" description="beta-N-acetylhexosaminidase" evidence="7">
    <location>
        <begin position="20"/>
        <end position="404"/>
    </location>
</feature>
<feature type="domain" description="Glycoside hydrolase family 3 N-terminal" evidence="8">
    <location>
        <begin position="76"/>
        <end position="393"/>
    </location>
</feature>
<dbReference type="EMBL" id="RDSR01000025">
    <property type="protein sequence ID" value="RNE56993.1"/>
    <property type="molecule type" value="Genomic_DNA"/>
</dbReference>
<organism evidence="9 10">
    <name type="scientific">Cryobacterium tepidiphilum</name>
    <dbReference type="NCBI Taxonomy" id="2486026"/>
    <lineage>
        <taxon>Bacteria</taxon>
        <taxon>Bacillati</taxon>
        <taxon>Actinomycetota</taxon>
        <taxon>Actinomycetes</taxon>
        <taxon>Micrococcales</taxon>
        <taxon>Microbacteriaceae</taxon>
        <taxon>Cryobacterium</taxon>
    </lineage>
</organism>